<gene>
    <name evidence="3" type="ORF">EM808_21715</name>
</gene>
<dbReference type="EMBL" id="RZTZ01000012">
    <property type="protein sequence ID" value="RVT58541.1"/>
    <property type="molecule type" value="Genomic_DNA"/>
</dbReference>
<evidence type="ECO:0000313" key="4">
    <source>
        <dbReference type="Proteomes" id="UP000288024"/>
    </source>
</evidence>
<evidence type="ECO:0000256" key="1">
    <source>
        <dbReference type="ARBA" id="ARBA00022676"/>
    </source>
</evidence>
<name>A0A437K642_9BACI</name>
<dbReference type="PANTHER" id="PTHR12526">
    <property type="entry name" value="GLYCOSYLTRANSFERASE"/>
    <property type="match status" value="1"/>
</dbReference>
<dbReference type="NCBIfam" id="NF047676">
    <property type="entry name" value="TeichurnBiosyTuaH"/>
    <property type="match status" value="1"/>
</dbReference>
<dbReference type="SUPFAM" id="SSF53756">
    <property type="entry name" value="UDP-Glycosyltransferase/glycogen phosphorylase"/>
    <property type="match status" value="1"/>
</dbReference>
<organism evidence="3 4">
    <name type="scientific">Niallia taxi</name>
    <dbReference type="NCBI Taxonomy" id="2499688"/>
    <lineage>
        <taxon>Bacteria</taxon>
        <taxon>Bacillati</taxon>
        <taxon>Bacillota</taxon>
        <taxon>Bacilli</taxon>
        <taxon>Bacillales</taxon>
        <taxon>Bacillaceae</taxon>
        <taxon>Niallia</taxon>
    </lineage>
</organism>
<accession>A0A437K642</accession>
<sequence>MKSIHVLVATGEWENDQLRYRRHRLAEYLQKQEDTHEVIWLCPGKSLDNNAEKLLENGVRQWKIADLGESKLLRFSRFISIFYKNKLASLIAYLRDKKDMYEIKLWYTYPAFPNLANMFPWNKIIYDCSDLWAESINGSKSAVSMLKHKIIHNGESTIINKANIITCTSVFLEEQVKERLQGSSREKVYTYENGVDFSLFQHKEKADHVIGKGNGPVLGYIGGIKPKLDFALIQATAERRPDWQFLFVGPDGTNGNEEFQRLLKLPNVTWTGSVPPPLVSHYMNLIDIGIMPYKPSIYNKAIFPLKLFEFLAAGKAAIGTNLPSTEGYAEKGVYICLEGSDTDSFILACEEMRTNKAVKNIEERRISLAKTKDWNSIFAQMTKL</sequence>
<evidence type="ECO:0000256" key="2">
    <source>
        <dbReference type="ARBA" id="ARBA00022679"/>
    </source>
</evidence>
<protein>
    <submittedName>
        <fullName evidence="3">Glycosyltransferase family 1 protein</fullName>
    </submittedName>
</protein>
<reference evidence="3 4" key="1">
    <citation type="submission" date="2019-01" db="EMBL/GenBank/DDBJ databases">
        <title>Bacillus sp. M5HDSG1-1, whole genome shotgun sequence.</title>
        <authorList>
            <person name="Tuo L."/>
        </authorList>
    </citation>
    <scope>NUCLEOTIDE SEQUENCE [LARGE SCALE GENOMIC DNA]</scope>
    <source>
        <strain evidence="3 4">M5HDSG1-1</strain>
    </source>
</reference>
<keyword evidence="4" id="KW-1185">Reference proteome</keyword>
<comment type="caution">
    <text evidence="3">The sequence shown here is derived from an EMBL/GenBank/DDBJ whole genome shotgun (WGS) entry which is preliminary data.</text>
</comment>
<dbReference type="Gene3D" id="3.40.50.2000">
    <property type="entry name" value="Glycogen Phosphorylase B"/>
    <property type="match status" value="2"/>
</dbReference>
<keyword evidence="2 3" id="KW-0808">Transferase</keyword>
<dbReference type="Proteomes" id="UP000288024">
    <property type="component" value="Unassembled WGS sequence"/>
</dbReference>
<dbReference type="Pfam" id="PF13692">
    <property type="entry name" value="Glyco_trans_1_4"/>
    <property type="match status" value="1"/>
</dbReference>
<dbReference type="AlphaFoldDB" id="A0A437K642"/>
<proteinExistence type="predicted"/>
<dbReference type="GO" id="GO:0016757">
    <property type="term" value="F:glycosyltransferase activity"/>
    <property type="evidence" value="ECO:0007669"/>
    <property type="project" value="UniProtKB-KW"/>
</dbReference>
<dbReference type="RefSeq" id="WP_127740719.1">
    <property type="nucleotide sequence ID" value="NZ_CP196002.1"/>
</dbReference>
<keyword evidence="1" id="KW-0328">Glycosyltransferase</keyword>
<evidence type="ECO:0000313" key="3">
    <source>
        <dbReference type="EMBL" id="RVT58541.1"/>
    </source>
</evidence>
<dbReference type="PANTHER" id="PTHR12526:SF629">
    <property type="entry name" value="TEICHURONIC ACID BIOSYNTHESIS GLYCOSYLTRANSFERASE TUAH-RELATED"/>
    <property type="match status" value="1"/>
</dbReference>